<reference evidence="8" key="2">
    <citation type="submission" date="2025-08" db="UniProtKB">
        <authorList>
            <consortium name="Ensembl"/>
        </authorList>
    </citation>
    <scope>IDENTIFICATION</scope>
</reference>
<protein>
    <recommendedName>
        <fullName evidence="1">protein-tyrosine-phosphatase</fullName>
        <ecNumber evidence="1">3.1.3.48</ecNumber>
    </recommendedName>
</protein>
<reference evidence="8" key="3">
    <citation type="submission" date="2025-09" db="UniProtKB">
        <authorList>
            <consortium name="Ensembl"/>
        </authorList>
    </citation>
    <scope>IDENTIFICATION</scope>
</reference>
<dbReference type="PRINTS" id="PR00700">
    <property type="entry name" value="PRTYPHPHTASE"/>
</dbReference>
<dbReference type="GO" id="GO:0004726">
    <property type="term" value="F:non-membrane spanning protein tyrosine phosphatase activity"/>
    <property type="evidence" value="ECO:0007669"/>
    <property type="project" value="InterPro"/>
</dbReference>
<dbReference type="Pfam" id="PF00102">
    <property type="entry name" value="Y_phosphatase"/>
    <property type="match status" value="1"/>
</dbReference>
<dbReference type="SMART" id="SM00194">
    <property type="entry name" value="PTPc"/>
    <property type="match status" value="1"/>
</dbReference>
<dbReference type="PROSITE" id="PS50055">
    <property type="entry name" value="TYR_PHOSPHATASE_PTP"/>
    <property type="match status" value="1"/>
</dbReference>
<dbReference type="Ensembl" id="ENSSORT00005050759.1">
    <property type="protein sequence ID" value="ENSSORP00005049557.1"/>
    <property type="gene ID" value="ENSSORG00005022490.1"/>
</dbReference>
<feature type="domain" description="Tyrosine specific protein phosphatases" evidence="7">
    <location>
        <begin position="72"/>
        <end position="149"/>
    </location>
</feature>
<dbReference type="InterPro" id="IPR016130">
    <property type="entry name" value="Tyr_Pase_AS"/>
</dbReference>
<dbReference type="GO" id="GO:0005634">
    <property type="term" value="C:nucleus"/>
    <property type="evidence" value="ECO:0007669"/>
    <property type="project" value="TreeGrafter"/>
</dbReference>
<dbReference type="GO" id="GO:0050852">
    <property type="term" value="P:T cell receptor signaling pathway"/>
    <property type="evidence" value="ECO:0007669"/>
    <property type="project" value="TreeGrafter"/>
</dbReference>
<proteinExistence type="inferred from homology"/>
<comment type="similarity">
    <text evidence="4">Belongs to the protein-tyrosine phosphatase family. Non-receptor class 4 subfamily.</text>
</comment>
<dbReference type="InterPro" id="IPR000387">
    <property type="entry name" value="Tyr_Pase_dom"/>
</dbReference>
<dbReference type="SMART" id="SM00404">
    <property type="entry name" value="PTPc_motif"/>
    <property type="match status" value="1"/>
</dbReference>
<evidence type="ECO:0000256" key="4">
    <source>
        <dbReference type="ARBA" id="ARBA00034734"/>
    </source>
</evidence>
<dbReference type="Gene3D" id="3.90.190.10">
    <property type="entry name" value="Protein tyrosine phosphatase superfamily"/>
    <property type="match status" value="1"/>
</dbReference>
<evidence type="ECO:0000256" key="3">
    <source>
        <dbReference type="ARBA" id="ARBA00022912"/>
    </source>
</evidence>
<accession>A0A673C9U5</accession>
<dbReference type="InterPro" id="IPR047170">
    <property type="entry name" value="PTN12/18/22"/>
</dbReference>
<evidence type="ECO:0000259" key="7">
    <source>
        <dbReference type="PROSITE" id="PS50056"/>
    </source>
</evidence>
<dbReference type="PANTHER" id="PTHR45983">
    <property type="entry name" value="TYROSINE PHOSPHATSE N18, PUTATIVE-RELATED"/>
    <property type="match status" value="1"/>
</dbReference>
<keyword evidence="9" id="KW-1185">Reference proteome</keyword>
<evidence type="ECO:0000256" key="1">
    <source>
        <dbReference type="ARBA" id="ARBA00013064"/>
    </source>
</evidence>
<name>A0A673C9U5_9TELE</name>
<evidence type="ECO:0000313" key="9">
    <source>
        <dbReference type="Proteomes" id="UP000472271"/>
    </source>
</evidence>
<keyword evidence="2" id="KW-0378">Hydrolase</keyword>
<keyword evidence="5" id="KW-1133">Transmembrane helix</keyword>
<organism evidence="8 9">
    <name type="scientific">Sphaeramia orbicularis</name>
    <name type="common">orbiculate cardinalfish</name>
    <dbReference type="NCBI Taxonomy" id="375764"/>
    <lineage>
        <taxon>Eukaryota</taxon>
        <taxon>Metazoa</taxon>
        <taxon>Chordata</taxon>
        <taxon>Craniata</taxon>
        <taxon>Vertebrata</taxon>
        <taxon>Euteleostomi</taxon>
        <taxon>Actinopterygii</taxon>
        <taxon>Neopterygii</taxon>
        <taxon>Teleostei</taxon>
        <taxon>Neoteleostei</taxon>
        <taxon>Acanthomorphata</taxon>
        <taxon>Gobiaria</taxon>
        <taxon>Kurtiformes</taxon>
        <taxon>Apogonoidei</taxon>
        <taxon>Apogonidae</taxon>
        <taxon>Apogoninae</taxon>
        <taxon>Sphaeramia</taxon>
    </lineage>
</organism>
<dbReference type="AlphaFoldDB" id="A0A673C9U5"/>
<dbReference type="InParanoid" id="A0A673C9U5"/>
<dbReference type="PROSITE" id="PS00383">
    <property type="entry name" value="TYR_PHOSPHATASE_1"/>
    <property type="match status" value="1"/>
</dbReference>
<dbReference type="InterPro" id="IPR029021">
    <property type="entry name" value="Prot-tyrosine_phosphatase-like"/>
</dbReference>
<evidence type="ECO:0000256" key="5">
    <source>
        <dbReference type="SAM" id="Phobius"/>
    </source>
</evidence>
<dbReference type="EC" id="3.1.3.48" evidence="1"/>
<dbReference type="GO" id="GO:0050868">
    <property type="term" value="P:negative regulation of T cell activation"/>
    <property type="evidence" value="ECO:0007669"/>
    <property type="project" value="TreeGrafter"/>
</dbReference>
<dbReference type="SUPFAM" id="SSF52799">
    <property type="entry name" value="(Phosphotyrosine protein) phosphatases II"/>
    <property type="match status" value="1"/>
</dbReference>
<dbReference type="InterPro" id="IPR003595">
    <property type="entry name" value="Tyr_Pase_cat"/>
</dbReference>
<dbReference type="GO" id="GO:0005737">
    <property type="term" value="C:cytoplasm"/>
    <property type="evidence" value="ECO:0007669"/>
    <property type="project" value="TreeGrafter"/>
</dbReference>
<dbReference type="Proteomes" id="UP000472271">
    <property type="component" value="Chromosome 7"/>
</dbReference>
<dbReference type="PROSITE" id="PS50056">
    <property type="entry name" value="TYR_PHOSPHATASE_2"/>
    <property type="match status" value="1"/>
</dbReference>
<evidence type="ECO:0000259" key="6">
    <source>
        <dbReference type="PROSITE" id="PS50055"/>
    </source>
</evidence>
<keyword evidence="5" id="KW-0472">Membrane</keyword>
<reference evidence="8" key="1">
    <citation type="submission" date="2019-06" db="EMBL/GenBank/DDBJ databases">
        <authorList>
            <consortium name="Wellcome Sanger Institute Data Sharing"/>
        </authorList>
    </citation>
    <scope>NUCLEOTIDE SEQUENCE [LARGE SCALE GENOMIC DNA]</scope>
</reference>
<keyword evidence="3" id="KW-0904">Protein phosphatase</keyword>
<feature type="domain" description="Tyrosine-protein phosphatase" evidence="6">
    <location>
        <begin position="1"/>
        <end position="150"/>
    </location>
</feature>
<evidence type="ECO:0000256" key="2">
    <source>
        <dbReference type="ARBA" id="ARBA00022801"/>
    </source>
</evidence>
<evidence type="ECO:0000313" key="8">
    <source>
        <dbReference type="Ensembl" id="ENSSORP00005049557.1"/>
    </source>
</evidence>
<feature type="transmembrane region" description="Helical" evidence="5">
    <location>
        <begin position="164"/>
        <end position="182"/>
    </location>
</feature>
<dbReference type="PANTHER" id="PTHR45983:SF1">
    <property type="entry name" value="TYROSINE-PROTEIN PHOSPHATASE NON-RECEPTOR TYPE 22"/>
    <property type="match status" value="1"/>
</dbReference>
<dbReference type="InterPro" id="IPR000242">
    <property type="entry name" value="PTP_cat"/>
</dbReference>
<keyword evidence="5" id="KW-0812">Transmembrane</keyword>
<sequence length="185" mass="21748">VGLCSFFFVQKKCECYWPQKQEQPFVCEPFMLSKYACSVIVHSYLYFLQCSRTLKQLHYVNWPDHGVPDSIPPILDMLQEMRSYQAHDDVPICIHCSAGCGRTGALCVIDYTWNLLKKQMIPPDFSIFDLVQNMRTQRPSVVQTKFFFFFFSLHLTFLKGFIPIYYNIILCILQFFSGNHVFSYI</sequence>